<keyword evidence="2" id="KW-0812">Transmembrane</keyword>
<name>A0AAD7FTA9_9AGAR</name>
<evidence type="ECO:0000256" key="2">
    <source>
        <dbReference type="SAM" id="Phobius"/>
    </source>
</evidence>
<organism evidence="3 4">
    <name type="scientific">Roridomyces roridus</name>
    <dbReference type="NCBI Taxonomy" id="1738132"/>
    <lineage>
        <taxon>Eukaryota</taxon>
        <taxon>Fungi</taxon>
        <taxon>Dikarya</taxon>
        <taxon>Basidiomycota</taxon>
        <taxon>Agaricomycotina</taxon>
        <taxon>Agaricomycetes</taxon>
        <taxon>Agaricomycetidae</taxon>
        <taxon>Agaricales</taxon>
        <taxon>Marasmiineae</taxon>
        <taxon>Mycenaceae</taxon>
        <taxon>Roridomyces</taxon>
    </lineage>
</organism>
<dbReference type="GO" id="GO:0004525">
    <property type="term" value="F:ribonuclease III activity"/>
    <property type="evidence" value="ECO:0007669"/>
    <property type="project" value="InterPro"/>
</dbReference>
<comment type="caution">
    <text evidence="3">The sequence shown here is derived from an EMBL/GenBank/DDBJ whole genome shotgun (WGS) entry which is preliminary data.</text>
</comment>
<gene>
    <name evidence="3" type="ORF">FB45DRAFT_902228</name>
</gene>
<dbReference type="GO" id="GO:0006396">
    <property type="term" value="P:RNA processing"/>
    <property type="evidence" value="ECO:0007669"/>
    <property type="project" value="InterPro"/>
</dbReference>
<feature type="transmembrane region" description="Helical" evidence="2">
    <location>
        <begin position="12"/>
        <end position="32"/>
    </location>
</feature>
<dbReference type="Proteomes" id="UP001221142">
    <property type="component" value="Unassembled WGS sequence"/>
</dbReference>
<evidence type="ECO:0008006" key="5">
    <source>
        <dbReference type="Google" id="ProtNLM"/>
    </source>
</evidence>
<sequence>MPHMCRIFESLVGAMGLSLGFINTLAWLRLLFDPWIQALRRSTESSSLPTKTEKKRYEARMFHLRADSSVLKSLKADNIPGIIGSGRNMWKGLDSSRVEFGKEYPPALPIVDIEPHILTAVLTDLDYSLHWGKHVNSNQGFRSLGLHLYRAVLTASPIEDYSWLECGELDDIRTVCTGSQLVARLGLLYNLNKHTRTLRRVGDNATWISQDESETAFYALVGLVYVKLGWTDLYRWLKALLAPWIAAFVAEDFAGHEGAQNRRRLRLEEAAVKERKTDLRQKKLAEERAVRQCGPDRPRKQQSSKKNKPYSKATALPRDGKSFHSRH</sequence>
<dbReference type="SUPFAM" id="SSF69065">
    <property type="entry name" value="RNase III domain-like"/>
    <property type="match status" value="1"/>
</dbReference>
<proteinExistence type="predicted"/>
<feature type="compositionally biased region" description="Basic and acidic residues" evidence="1">
    <location>
        <begin position="278"/>
        <end position="299"/>
    </location>
</feature>
<feature type="compositionally biased region" description="Basic residues" evidence="1">
    <location>
        <begin position="300"/>
        <end position="309"/>
    </location>
</feature>
<dbReference type="Gene3D" id="1.10.1520.10">
    <property type="entry name" value="Ribonuclease III domain"/>
    <property type="match status" value="1"/>
</dbReference>
<keyword evidence="2" id="KW-1133">Transmembrane helix</keyword>
<evidence type="ECO:0000313" key="4">
    <source>
        <dbReference type="Proteomes" id="UP001221142"/>
    </source>
</evidence>
<keyword evidence="4" id="KW-1185">Reference proteome</keyword>
<reference evidence="3" key="1">
    <citation type="submission" date="2023-03" db="EMBL/GenBank/DDBJ databases">
        <title>Massive genome expansion in bonnet fungi (Mycena s.s.) driven by repeated elements and novel gene families across ecological guilds.</title>
        <authorList>
            <consortium name="Lawrence Berkeley National Laboratory"/>
            <person name="Harder C.B."/>
            <person name="Miyauchi S."/>
            <person name="Viragh M."/>
            <person name="Kuo A."/>
            <person name="Thoen E."/>
            <person name="Andreopoulos B."/>
            <person name="Lu D."/>
            <person name="Skrede I."/>
            <person name="Drula E."/>
            <person name="Henrissat B."/>
            <person name="Morin E."/>
            <person name="Kohler A."/>
            <person name="Barry K."/>
            <person name="LaButti K."/>
            <person name="Morin E."/>
            <person name="Salamov A."/>
            <person name="Lipzen A."/>
            <person name="Mereny Z."/>
            <person name="Hegedus B."/>
            <person name="Baldrian P."/>
            <person name="Stursova M."/>
            <person name="Weitz H."/>
            <person name="Taylor A."/>
            <person name="Grigoriev I.V."/>
            <person name="Nagy L.G."/>
            <person name="Martin F."/>
            <person name="Kauserud H."/>
        </authorList>
    </citation>
    <scope>NUCLEOTIDE SEQUENCE</scope>
    <source>
        <strain evidence="3">9284</strain>
    </source>
</reference>
<feature type="region of interest" description="Disordered" evidence="1">
    <location>
        <begin position="278"/>
        <end position="327"/>
    </location>
</feature>
<keyword evidence="2" id="KW-0472">Membrane</keyword>
<accession>A0AAD7FTA9</accession>
<dbReference type="AlphaFoldDB" id="A0AAD7FTA9"/>
<evidence type="ECO:0000313" key="3">
    <source>
        <dbReference type="EMBL" id="KAJ7638193.1"/>
    </source>
</evidence>
<dbReference type="InterPro" id="IPR036389">
    <property type="entry name" value="RNase_III_sf"/>
</dbReference>
<dbReference type="EMBL" id="JARKIF010000005">
    <property type="protein sequence ID" value="KAJ7638193.1"/>
    <property type="molecule type" value="Genomic_DNA"/>
</dbReference>
<evidence type="ECO:0000256" key="1">
    <source>
        <dbReference type="SAM" id="MobiDB-lite"/>
    </source>
</evidence>
<feature type="compositionally biased region" description="Basic and acidic residues" evidence="1">
    <location>
        <begin position="318"/>
        <end position="327"/>
    </location>
</feature>
<protein>
    <recommendedName>
        <fullName evidence="5">RNase III domain-containing protein</fullName>
    </recommendedName>
</protein>